<dbReference type="RefSeq" id="WP_189578592.1">
    <property type="nucleotide sequence ID" value="NZ_BMYF01000001.1"/>
</dbReference>
<protein>
    <recommendedName>
        <fullName evidence="2">Outer membrane protein beta-barrel domain-containing protein</fullName>
    </recommendedName>
</protein>
<name>A0A8J3G3Y7_9BACT</name>
<keyword evidence="4" id="KW-1185">Reference proteome</keyword>
<organism evidence="3 4">
    <name type="scientific">Mongoliitalea lutea</name>
    <dbReference type="NCBI Taxonomy" id="849756"/>
    <lineage>
        <taxon>Bacteria</taxon>
        <taxon>Pseudomonadati</taxon>
        <taxon>Bacteroidota</taxon>
        <taxon>Cytophagia</taxon>
        <taxon>Cytophagales</taxon>
        <taxon>Cyclobacteriaceae</taxon>
        <taxon>Mongoliitalea</taxon>
    </lineage>
</organism>
<evidence type="ECO:0000313" key="3">
    <source>
        <dbReference type="EMBL" id="GHB25275.1"/>
    </source>
</evidence>
<accession>A0A8J3G3Y7</accession>
<dbReference type="EMBL" id="BMYF01000001">
    <property type="protein sequence ID" value="GHB25275.1"/>
    <property type="molecule type" value="Genomic_DNA"/>
</dbReference>
<feature type="domain" description="Outer membrane protein beta-barrel" evidence="2">
    <location>
        <begin position="25"/>
        <end position="164"/>
    </location>
</feature>
<comment type="caution">
    <text evidence="3">The sequence shown here is derived from an EMBL/GenBank/DDBJ whole genome shotgun (WGS) entry which is preliminary data.</text>
</comment>
<reference evidence="3" key="2">
    <citation type="submission" date="2020-09" db="EMBL/GenBank/DDBJ databases">
        <authorList>
            <person name="Sun Q."/>
            <person name="Kim S."/>
        </authorList>
    </citation>
    <scope>NUCLEOTIDE SEQUENCE</scope>
    <source>
        <strain evidence="3">KCTC 23224</strain>
    </source>
</reference>
<feature type="chain" id="PRO_5035256517" description="Outer membrane protein beta-barrel domain-containing protein" evidence="1">
    <location>
        <begin position="26"/>
        <end position="194"/>
    </location>
</feature>
<keyword evidence="1" id="KW-0732">Signal</keyword>
<reference evidence="3" key="1">
    <citation type="journal article" date="2014" name="Int. J. Syst. Evol. Microbiol.">
        <title>Complete genome sequence of Corynebacterium casei LMG S-19264T (=DSM 44701T), isolated from a smear-ripened cheese.</title>
        <authorList>
            <consortium name="US DOE Joint Genome Institute (JGI-PGF)"/>
            <person name="Walter F."/>
            <person name="Albersmeier A."/>
            <person name="Kalinowski J."/>
            <person name="Ruckert C."/>
        </authorList>
    </citation>
    <scope>NUCLEOTIDE SEQUENCE</scope>
    <source>
        <strain evidence="3">KCTC 23224</strain>
    </source>
</reference>
<dbReference type="InterPro" id="IPR025665">
    <property type="entry name" value="Beta-barrel_OMP_2"/>
</dbReference>
<proteinExistence type="predicted"/>
<gene>
    <name evidence="3" type="ORF">GCM10008106_02550</name>
</gene>
<dbReference type="Proteomes" id="UP000642809">
    <property type="component" value="Unassembled WGS sequence"/>
</dbReference>
<sequence>MKKILQLTLAMAGLLFLSVTQQVYAQTSGGFGIRGGVNYNSSGQYFKDAGLAWGNPMDNVGFNLGMFGKVNLGPVFLRPELNYTQVRSEVNSEIFKTQLLDAPLLLGVNVLGPIFSVFAGPAMHYYIQDELRPFEFDKWNAGYQFGIGLNFGNLGLDLRYQRVLNGQTIVIDDVFTGNGDFALQNLMLGLSIKF</sequence>
<evidence type="ECO:0000259" key="2">
    <source>
        <dbReference type="Pfam" id="PF13568"/>
    </source>
</evidence>
<dbReference type="Pfam" id="PF13568">
    <property type="entry name" value="OMP_b-brl_2"/>
    <property type="match status" value="1"/>
</dbReference>
<evidence type="ECO:0000256" key="1">
    <source>
        <dbReference type="SAM" id="SignalP"/>
    </source>
</evidence>
<dbReference type="SUPFAM" id="SSF56925">
    <property type="entry name" value="OMPA-like"/>
    <property type="match status" value="1"/>
</dbReference>
<evidence type="ECO:0000313" key="4">
    <source>
        <dbReference type="Proteomes" id="UP000642809"/>
    </source>
</evidence>
<dbReference type="InterPro" id="IPR011250">
    <property type="entry name" value="OMP/PagP_B-barrel"/>
</dbReference>
<feature type="signal peptide" evidence="1">
    <location>
        <begin position="1"/>
        <end position="25"/>
    </location>
</feature>
<dbReference type="AlphaFoldDB" id="A0A8J3G3Y7"/>